<reference evidence="1 2" key="1">
    <citation type="journal article" date="2023" name="Sci. Data">
        <title>Genome assembly of the Korean intertidal mud-creeper Batillaria attramentaria.</title>
        <authorList>
            <person name="Patra A.K."/>
            <person name="Ho P.T."/>
            <person name="Jun S."/>
            <person name="Lee S.J."/>
            <person name="Kim Y."/>
            <person name="Won Y.J."/>
        </authorList>
    </citation>
    <scope>NUCLEOTIDE SEQUENCE [LARGE SCALE GENOMIC DNA]</scope>
    <source>
        <strain evidence="1">Wonlab-2016</strain>
    </source>
</reference>
<evidence type="ECO:0000313" key="1">
    <source>
        <dbReference type="EMBL" id="KAK7493017.1"/>
    </source>
</evidence>
<protein>
    <submittedName>
        <fullName evidence="1">Uncharacterized protein</fullName>
    </submittedName>
</protein>
<gene>
    <name evidence="1" type="ORF">BaRGS_00015747</name>
</gene>
<dbReference type="EMBL" id="JACVVK020000097">
    <property type="protein sequence ID" value="KAK7493017.1"/>
    <property type="molecule type" value="Genomic_DNA"/>
</dbReference>
<sequence>MPDRKLTEVTVFCVSWISVEIVTMDCVPVALRRSRLAQANSNSLQTTIKDHKLHSLKPECRTDTGHSGAWAQTVHNDGRGQSVHNDAWGHTVHNNAHGDKLFIMKKDDKLFTMTPEDNLMPQEKLLIRMKEDKLLTIMPDDKLFVMMKEDKENVQPSRLTMLFSRRVTPWDSLVAELKTAANGNPQLSTRPRH</sequence>
<keyword evidence="2" id="KW-1185">Reference proteome</keyword>
<accession>A0ABD0L1R7</accession>
<name>A0ABD0L1R7_9CAEN</name>
<comment type="caution">
    <text evidence="1">The sequence shown here is derived from an EMBL/GenBank/DDBJ whole genome shotgun (WGS) entry which is preliminary data.</text>
</comment>
<organism evidence="1 2">
    <name type="scientific">Batillaria attramentaria</name>
    <dbReference type="NCBI Taxonomy" id="370345"/>
    <lineage>
        <taxon>Eukaryota</taxon>
        <taxon>Metazoa</taxon>
        <taxon>Spiralia</taxon>
        <taxon>Lophotrochozoa</taxon>
        <taxon>Mollusca</taxon>
        <taxon>Gastropoda</taxon>
        <taxon>Caenogastropoda</taxon>
        <taxon>Sorbeoconcha</taxon>
        <taxon>Cerithioidea</taxon>
        <taxon>Batillariidae</taxon>
        <taxon>Batillaria</taxon>
    </lineage>
</organism>
<proteinExistence type="predicted"/>
<evidence type="ECO:0000313" key="2">
    <source>
        <dbReference type="Proteomes" id="UP001519460"/>
    </source>
</evidence>
<dbReference type="Proteomes" id="UP001519460">
    <property type="component" value="Unassembled WGS sequence"/>
</dbReference>
<dbReference type="AlphaFoldDB" id="A0ABD0L1R7"/>